<keyword evidence="1" id="KW-0378">Hydrolase</keyword>
<dbReference type="InterPro" id="IPR036412">
    <property type="entry name" value="HAD-like_sf"/>
</dbReference>
<dbReference type="STRING" id="54005.HMPREF3229_00650"/>
<dbReference type="SFLD" id="SFLDS00003">
    <property type="entry name" value="Haloacid_Dehalogenase"/>
    <property type="match status" value="1"/>
</dbReference>
<dbReference type="InterPro" id="IPR023214">
    <property type="entry name" value="HAD_sf"/>
</dbReference>
<dbReference type="PANTHER" id="PTHR43434:SF3">
    <property type="entry name" value="GMP_IMP NUCLEOTIDASE YRFG"/>
    <property type="match status" value="1"/>
</dbReference>
<dbReference type="AlphaFoldDB" id="A0A2X1XVU9"/>
<dbReference type="CDD" id="cd07505">
    <property type="entry name" value="HAD_BPGM-like"/>
    <property type="match status" value="1"/>
</dbReference>
<dbReference type="SFLD" id="SFLDG01129">
    <property type="entry name" value="C1.5:_HAD__Beta-PGM__Phosphata"/>
    <property type="match status" value="1"/>
</dbReference>
<dbReference type="SUPFAM" id="SSF56784">
    <property type="entry name" value="HAD-like"/>
    <property type="match status" value="1"/>
</dbReference>
<name>A0A2X1XVU9_9FIRM</name>
<dbReference type="PRINTS" id="PR00413">
    <property type="entry name" value="HADHALOGNASE"/>
</dbReference>
<reference evidence="1 2" key="1">
    <citation type="submission" date="2018-06" db="EMBL/GenBank/DDBJ databases">
        <authorList>
            <consortium name="Pathogen Informatics"/>
            <person name="Doyle S."/>
        </authorList>
    </citation>
    <scope>NUCLEOTIDE SEQUENCE [LARGE SCALE GENOMIC DNA]</scope>
    <source>
        <strain evidence="1 2">NCTC13076</strain>
    </source>
</reference>
<dbReference type="Pfam" id="PF13419">
    <property type="entry name" value="HAD_2"/>
    <property type="match status" value="1"/>
</dbReference>
<dbReference type="RefSeq" id="WP_112889586.1">
    <property type="nucleotide sequence ID" value="NZ_CP068103.1"/>
</dbReference>
<dbReference type="NCBIfam" id="TIGR01509">
    <property type="entry name" value="HAD-SF-IA-v3"/>
    <property type="match status" value="1"/>
</dbReference>
<protein>
    <submittedName>
        <fullName evidence="1">Phosphorylated carbohydrates phosphatase TM_1254</fullName>
        <ecNumber evidence="1">3.1.3.-</ecNumber>
    </submittedName>
</protein>
<dbReference type="InterPro" id="IPR006439">
    <property type="entry name" value="HAD-SF_hydro_IA"/>
</dbReference>
<dbReference type="InterPro" id="IPR041492">
    <property type="entry name" value="HAD_2"/>
</dbReference>
<dbReference type="GO" id="GO:0008967">
    <property type="term" value="F:phosphoglycolate phosphatase activity"/>
    <property type="evidence" value="ECO:0007669"/>
    <property type="project" value="TreeGrafter"/>
</dbReference>
<dbReference type="InterPro" id="IPR050155">
    <property type="entry name" value="HAD-like_hydrolase_sf"/>
</dbReference>
<dbReference type="GO" id="GO:0005829">
    <property type="term" value="C:cytosol"/>
    <property type="evidence" value="ECO:0007669"/>
    <property type="project" value="TreeGrafter"/>
</dbReference>
<proteinExistence type="predicted"/>
<dbReference type="InterPro" id="IPR023198">
    <property type="entry name" value="PGP-like_dom2"/>
</dbReference>
<evidence type="ECO:0000313" key="1">
    <source>
        <dbReference type="EMBL" id="SPY46887.1"/>
    </source>
</evidence>
<dbReference type="Gene3D" id="1.10.150.240">
    <property type="entry name" value="Putative phosphatase, domain 2"/>
    <property type="match status" value="1"/>
</dbReference>
<dbReference type="Gene3D" id="3.40.50.1000">
    <property type="entry name" value="HAD superfamily/HAD-like"/>
    <property type="match status" value="1"/>
</dbReference>
<sequence length="212" mass="24571">MKAIIFDLDGTLVDSMKYWRSVSRNFMKTKGIDIEDAVQHKMTTMNLDASLKYLKDYYKLEESFEELMRDFSRTVEDFYRNKVETKEGCLEILKYFKDKGMKVVIGTSTAAHFANIVIEKYRIDKFIDGLYTADSVGHLKAEEKFYTSIAEELGERPEDVFLVDDSYLALRTGKRAGLKTIGIYDENSKDTWSTIVSENKNSVKRLLELKNL</sequence>
<dbReference type="PANTHER" id="PTHR43434">
    <property type="entry name" value="PHOSPHOGLYCOLATE PHOSPHATASE"/>
    <property type="match status" value="1"/>
</dbReference>
<dbReference type="GeneID" id="83862283"/>
<dbReference type="EC" id="3.1.3.-" evidence="1"/>
<dbReference type="Proteomes" id="UP000250070">
    <property type="component" value="Unassembled WGS sequence"/>
</dbReference>
<dbReference type="GO" id="GO:0006281">
    <property type="term" value="P:DNA repair"/>
    <property type="evidence" value="ECO:0007669"/>
    <property type="project" value="TreeGrafter"/>
</dbReference>
<gene>
    <name evidence="1" type="ORF">NCTC13076_00780</name>
</gene>
<dbReference type="EMBL" id="UATM01000032">
    <property type="protein sequence ID" value="SPY46887.1"/>
    <property type="molecule type" value="Genomic_DNA"/>
</dbReference>
<accession>A0A2X1XVU9</accession>
<evidence type="ECO:0000313" key="2">
    <source>
        <dbReference type="Proteomes" id="UP000250070"/>
    </source>
</evidence>
<organism evidence="1 2">
    <name type="scientific">Peptoniphilus harei</name>
    <dbReference type="NCBI Taxonomy" id="54005"/>
    <lineage>
        <taxon>Bacteria</taxon>
        <taxon>Bacillati</taxon>
        <taxon>Bacillota</taxon>
        <taxon>Tissierellia</taxon>
        <taxon>Tissierellales</taxon>
        <taxon>Peptoniphilaceae</taxon>
        <taxon>Peptoniphilus</taxon>
    </lineage>
</organism>
<dbReference type="OrthoDB" id="9797743at2"/>